<evidence type="ECO:0000256" key="13">
    <source>
        <dbReference type="ARBA" id="ARBA00023237"/>
    </source>
</evidence>
<dbReference type="InterPro" id="IPR000531">
    <property type="entry name" value="Beta-barrel_TonB"/>
</dbReference>
<dbReference type="AlphaFoldDB" id="A0AAJ2VWY3"/>
<dbReference type="InterPro" id="IPR037066">
    <property type="entry name" value="Plug_dom_sf"/>
</dbReference>
<evidence type="ECO:0000256" key="1">
    <source>
        <dbReference type="ARBA" id="ARBA00004571"/>
    </source>
</evidence>
<feature type="signal peptide" evidence="16">
    <location>
        <begin position="1"/>
        <end position="26"/>
    </location>
</feature>
<dbReference type="Gene3D" id="2.170.130.10">
    <property type="entry name" value="TonB-dependent receptor, plug domain"/>
    <property type="match status" value="1"/>
</dbReference>
<dbReference type="RefSeq" id="WP_229974029.1">
    <property type="nucleotide sequence ID" value="NZ_CP087133.1"/>
</dbReference>
<evidence type="ECO:0000313" key="21">
    <source>
        <dbReference type="Proteomes" id="UP001270053"/>
    </source>
</evidence>
<evidence type="ECO:0000256" key="11">
    <source>
        <dbReference type="ARBA" id="ARBA00023136"/>
    </source>
</evidence>
<comment type="subcellular location">
    <subcellularLocation>
        <location evidence="1 14">Cell outer membrane</location>
        <topology evidence="1 14">Multi-pass membrane protein</topology>
    </subcellularLocation>
</comment>
<dbReference type="InterPro" id="IPR012910">
    <property type="entry name" value="Plug_dom"/>
</dbReference>
<dbReference type="InterPro" id="IPR013784">
    <property type="entry name" value="Carb-bd-like_fold"/>
</dbReference>
<dbReference type="InterPro" id="IPR010105">
    <property type="entry name" value="TonB_sidphr_rcpt"/>
</dbReference>
<feature type="domain" description="TonB-dependent receptor-like beta-barrel" evidence="17">
    <location>
        <begin position="362"/>
        <end position="751"/>
    </location>
</feature>
<sequence>MKYITFRTTSFLFTIIFLFSCISVFAQQNHGKIKGQITTSDGDPAADVYIILKNSKYNTSTNDDGSFELSRVKPNTYTLQISLAGYETSEQEVVVVDNETTTINLQLKVSNKELNEVVISSRKSIVSKKTVYVARMPLKNLENPQVYSVVHKELLQEQMAVEIGSAVRNSPGVVPLNYPSGGFAAIFRGFTVGINSRNGMETLSGRSSVGIANLERIEILKGPSGTLFGSSASSFGGVVNLVTKKPFEATSTEIAYTGGSFGLNRLTADINTPLTKDKKVLFRLNIAVNKEKSFLDYGFNNTLAVTPSITYKATDRLTFNIDAELFNVNSTKPLYPTVTAASGITNPSEFKIDYKKSLVHEDADAKSSASKAFVQAEYQISDRWKSTTLYSFVSENVDYSYQVTPTWTSPTTATIRATVFGPISSNYTNIQENINGEFNTGFLKHKLLTGINYRYYSDTFSSTPTPTAPFRTIDVTTNFVPVRKNDIDAVALAPVIRAGREEYTFSAYASDVISFADRLSVMLSLRVDNFDRKESGTTPAYNQTSLSPKLGLVYQVVKDQVSLFGNYMNGFQNLAPVNQPDGAQLILDPLYANQFEGGIKVEAFNKKVSTTISYYNITNDNAVMRFTDLTYQQGGKQVSKGFDFELIANPIAGLDIIAGYAYNDNRIVKSATASLEGKKAADAPENVWNIWASYKFQNSLKGFGIGFGANYVDDTFMATTNTFYIPSYTIFNQTLFYEQPTWRVGVKLNNITNEKYWSTWGAAQAPANFLVNLTFKF</sequence>
<evidence type="ECO:0000256" key="7">
    <source>
        <dbReference type="ARBA" id="ARBA00022729"/>
    </source>
</evidence>
<dbReference type="PANTHER" id="PTHR32552">
    <property type="entry name" value="FERRICHROME IRON RECEPTOR-RELATED"/>
    <property type="match status" value="1"/>
</dbReference>
<protein>
    <submittedName>
        <fullName evidence="20">TonB-dependent receptor</fullName>
    </submittedName>
</protein>
<evidence type="ECO:0000256" key="8">
    <source>
        <dbReference type="ARBA" id="ARBA00023004"/>
    </source>
</evidence>
<accession>A0AAJ2VWY3</accession>
<evidence type="ECO:0000259" key="18">
    <source>
        <dbReference type="Pfam" id="PF07715"/>
    </source>
</evidence>
<keyword evidence="3 14" id="KW-0813">Transport</keyword>
<keyword evidence="12 20" id="KW-0675">Receptor</keyword>
<dbReference type="SUPFAM" id="SSF49452">
    <property type="entry name" value="Starch-binding domain-like"/>
    <property type="match status" value="1"/>
</dbReference>
<evidence type="ECO:0000256" key="14">
    <source>
        <dbReference type="PROSITE-ProRule" id="PRU01360"/>
    </source>
</evidence>
<reference evidence="20 22" key="1">
    <citation type="submission" date="2023-11" db="EMBL/GenBank/DDBJ databases">
        <title>Unpublished Manusciprt.</title>
        <authorList>
            <person name="Saticioglu I.B."/>
            <person name="Ay H."/>
            <person name="Ajmi N."/>
            <person name="Altun S."/>
            <person name="Duman M."/>
        </authorList>
    </citation>
    <scope>NUCLEOTIDE SEQUENCE</scope>
    <source>
        <strain evidence="19 22">Fl-33</strain>
        <strain evidence="20">Fl-77</strain>
    </source>
</reference>
<evidence type="ECO:0000256" key="6">
    <source>
        <dbReference type="ARBA" id="ARBA00022692"/>
    </source>
</evidence>
<dbReference type="SUPFAM" id="SSF56935">
    <property type="entry name" value="Porins"/>
    <property type="match status" value="1"/>
</dbReference>
<evidence type="ECO:0000256" key="9">
    <source>
        <dbReference type="ARBA" id="ARBA00023065"/>
    </source>
</evidence>
<keyword evidence="9" id="KW-0406">Ion transport</keyword>
<dbReference type="Pfam" id="PF07715">
    <property type="entry name" value="Plug"/>
    <property type="match status" value="1"/>
</dbReference>
<keyword evidence="10 15" id="KW-0798">TonB box</keyword>
<dbReference type="GO" id="GO:0009279">
    <property type="term" value="C:cell outer membrane"/>
    <property type="evidence" value="ECO:0007669"/>
    <property type="project" value="UniProtKB-SubCell"/>
</dbReference>
<keyword evidence="5" id="KW-0410">Iron transport</keyword>
<keyword evidence="13 14" id="KW-0998">Cell outer membrane</keyword>
<evidence type="ECO:0000256" key="4">
    <source>
        <dbReference type="ARBA" id="ARBA00022452"/>
    </source>
</evidence>
<dbReference type="PANTHER" id="PTHR32552:SF68">
    <property type="entry name" value="FERRICHROME OUTER MEMBRANE TRANSPORTER_PHAGE RECEPTOR"/>
    <property type="match status" value="1"/>
</dbReference>
<dbReference type="Proteomes" id="UP001278738">
    <property type="component" value="Unassembled WGS sequence"/>
</dbReference>
<dbReference type="InterPro" id="IPR039426">
    <property type="entry name" value="TonB-dep_rcpt-like"/>
</dbReference>
<keyword evidence="11 14" id="KW-0472">Membrane</keyword>
<evidence type="ECO:0000256" key="5">
    <source>
        <dbReference type="ARBA" id="ARBA00022496"/>
    </source>
</evidence>
<dbReference type="EMBL" id="JAWXVH010000005">
    <property type="protein sequence ID" value="MDX6186342.1"/>
    <property type="molecule type" value="Genomic_DNA"/>
</dbReference>
<organism evidence="20 21">
    <name type="scientific">Flavobacterium flavipigmentatum</name>
    <dbReference type="NCBI Taxonomy" id="2893884"/>
    <lineage>
        <taxon>Bacteria</taxon>
        <taxon>Pseudomonadati</taxon>
        <taxon>Bacteroidota</taxon>
        <taxon>Flavobacteriia</taxon>
        <taxon>Flavobacteriales</taxon>
        <taxon>Flavobacteriaceae</taxon>
        <taxon>Flavobacterium</taxon>
    </lineage>
</organism>
<dbReference type="CDD" id="cd01347">
    <property type="entry name" value="ligand_gated_channel"/>
    <property type="match status" value="1"/>
</dbReference>
<dbReference type="Gene3D" id="2.60.40.1120">
    <property type="entry name" value="Carboxypeptidase-like, regulatory domain"/>
    <property type="match status" value="1"/>
</dbReference>
<name>A0AAJ2VWY3_9FLAO</name>
<proteinExistence type="inferred from homology"/>
<dbReference type="NCBIfam" id="TIGR01783">
    <property type="entry name" value="TonB-siderophor"/>
    <property type="match status" value="1"/>
</dbReference>
<keyword evidence="8" id="KW-0408">Iron</keyword>
<dbReference type="GO" id="GO:0030246">
    <property type="term" value="F:carbohydrate binding"/>
    <property type="evidence" value="ECO:0007669"/>
    <property type="project" value="InterPro"/>
</dbReference>
<dbReference type="Gene3D" id="2.40.170.20">
    <property type="entry name" value="TonB-dependent receptor, beta-barrel domain"/>
    <property type="match status" value="1"/>
</dbReference>
<evidence type="ECO:0000256" key="12">
    <source>
        <dbReference type="ARBA" id="ARBA00023170"/>
    </source>
</evidence>
<dbReference type="Pfam" id="PF00593">
    <property type="entry name" value="TonB_dep_Rec_b-barrel"/>
    <property type="match status" value="1"/>
</dbReference>
<feature type="domain" description="TonB-dependent receptor plug" evidence="18">
    <location>
        <begin position="141"/>
        <end position="233"/>
    </location>
</feature>
<feature type="chain" id="PRO_5042557623" evidence="16">
    <location>
        <begin position="27"/>
        <end position="777"/>
    </location>
</feature>
<dbReference type="PROSITE" id="PS52016">
    <property type="entry name" value="TONB_DEPENDENT_REC_3"/>
    <property type="match status" value="1"/>
</dbReference>
<dbReference type="GO" id="GO:0015344">
    <property type="term" value="F:siderophore uptake transmembrane transporter activity"/>
    <property type="evidence" value="ECO:0007669"/>
    <property type="project" value="TreeGrafter"/>
</dbReference>
<evidence type="ECO:0000256" key="3">
    <source>
        <dbReference type="ARBA" id="ARBA00022448"/>
    </source>
</evidence>
<dbReference type="GO" id="GO:0038023">
    <property type="term" value="F:signaling receptor activity"/>
    <property type="evidence" value="ECO:0007669"/>
    <property type="project" value="InterPro"/>
</dbReference>
<evidence type="ECO:0000256" key="15">
    <source>
        <dbReference type="RuleBase" id="RU003357"/>
    </source>
</evidence>
<evidence type="ECO:0000256" key="10">
    <source>
        <dbReference type="ARBA" id="ARBA00023077"/>
    </source>
</evidence>
<comment type="similarity">
    <text evidence="2 14 15">Belongs to the TonB-dependent receptor family.</text>
</comment>
<keyword evidence="6 14" id="KW-0812">Transmembrane</keyword>
<evidence type="ECO:0000313" key="22">
    <source>
        <dbReference type="Proteomes" id="UP001278738"/>
    </source>
</evidence>
<dbReference type="GO" id="GO:0015891">
    <property type="term" value="P:siderophore transport"/>
    <property type="evidence" value="ECO:0007669"/>
    <property type="project" value="InterPro"/>
</dbReference>
<dbReference type="PROSITE" id="PS51257">
    <property type="entry name" value="PROKAR_LIPOPROTEIN"/>
    <property type="match status" value="1"/>
</dbReference>
<dbReference type="EMBL" id="JAWXVG010000005">
    <property type="protein sequence ID" value="MDX6182889.1"/>
    <property type="molecule type" value="Genomic_DNA"/>
</dbReference>
<keyword evidence="7 16" id="KW-0732">Signal</keyword>
<dbReference type="Proteomes" id="UP001270053">
    <property type="component" value="Unassembled WGS sequence"/>
</dbReference>
<evidence type="ECO:0000256" key="16">
    <source>
        <dbReference type="SAM" id="SignalP"/>
    </source>
</evidence>
<evidence type="ECO:0000259" key="17">
    <source>
        <dbReference type="Pfam" id="PF00593"/>
    </source>
</evidence>
<gene>
    <name evidence="19" type="ORF">SGQ18_12010</name>
    <name evidence="20" type="ORF">SGQ44_11265</name>
</gene>
<evidence type="ECO:0000256" key="2">
    <source>
        <dbReference type="ARBA" id="ARBA00009810"/>
    </source>
</evidence>
<evidence type="ECO:0000313" key="19">
    <source>
        <dbReference type="EMBL" id="MDX6182889.1"/>
    </source>
</evidence>
<dbReference type="Pfam" id="PF13715">
    <property type="entry name" value="CarbopepD_reg_2"/>
    <property type="match status" value="1"/>
</dbReference>
<keyword evidence="22" id="KW-1185">Reference proteome</keyword>
<comment type="caution">
    <text evidence="20">The sequence shown here is derived from an EMBL/GenBank/DDBJ whole genome shotgun (WGS) entry which is preliminary data.</text>
</comment>
<keyword evidence="4 14" id="KW-1134">Transmembrane beta strand</keyword>
<dbReference type="InterPro" id="IPR036942">
    <property type="entry name" value="Beta-barrel_TonB_sf"/>
</dbReference>
<evidence type="ECO:0000313" key="20">
    <source>
        <dbReference type="EMBL" id="MDX6186342.1"/>
    </source>
</evidence>